<dbReference type="PANTHER" id="PTHR24148">
    <property type="entry name" value="ANKYRIN REPEAT DOMAIN-CONTAINING PROTEIN 39 HOMOLOG-RELATED"/>
    <property type="match status" value="1"/>
</dbReference>
<evidence type="ECO:0000313" key="4">
    <source>
        <dbReference type="Proteomes" id="UP000431533"/>
    </source>
</evidence>
<reference evidence="3 4" key="1">
    <citation type="submission" date="2018-05" db="EMBL/GenBank/DDBJ databases">
        <title>Genome sequencing and assembly of the regulated plant pathogen Lachnellula willkommii and related sister species for the development of diagnostic species identification markers.</title>
        <authorList>
            <person name="Giroux E."/>
            <person name="Bilodeau G."/>
        </authorList>
    </citation>
    <scope>NUCLEOTIDE SEQUENCE [LARGE SCALE GENOMIC DNA]</scope>
    <source>
        <strain evidence="3 4">CBS 185.66</strain>
    </source>
</reference>
<dbReference type="InterPro" id="IPR052895">
    <property type="entry name" value="HetReg/Transcr_Mod"/>
</dbReference>
<keyword evidence="4" id="KW-1185">Reference proteome</keyword>
<feature type="transmembrane region" description="Helical" evidence="1">
    <location>
        <begin position="106"/>
        <end position="126"/>
    </location>
</feature>
<dbReference type="EMBL" id="QGMH01000026">
    <property type="protein sequence ID" value="TVY28800.1"/>
    <property type="molecule type" value="Genomic_DNA"/>
</dbReference>
<dbReference type="PANTHER" id="PTHR24148:SF64">
    <property type="entry name" value="HETEROKARYON INCOMPATIBILITY DOMAIN-CONTAINING PROTEIN"/>
    <property type="match status" value="1"/>
</dbReference>
<dbReference type="Proteomes" id="UP000431533">
    <property type="component" value="Unassembled WGS sequence"/>
</dbReference>
<feature type="domain" description="Heterokaryon incompatibility" evidence="2">
    <location>
        <begin position="249"/>
        <end position="322"/>
    </location>
</feature>
<accession>A0A8H8R774</accession>
<keyword evidence="1" id="KW-0472">Membrane</keyword>
<evidence type="ECO:0000259" key="2">
    <source>
        <dbReference type="Pfam" id="PF06985"/>
    </source>
</evidence>
<dbReference type="OrthoDB" id="2386090at2759"/>
<dbReference type="GeneID" id="41982373"/>
<gene>
    <name evidence="3" type="primary">het-6_19</name>
    <name evidence="3" type="ORF">LHYA1_G002175</name>
</gene>
<organism evidence="3 4">
    <name type="scientific">Lachnellula hyalina</name>
    <dbReference type="NCBI Taxonomy" id="1316788"/>
    <lineage>
        <taxon>Eukaryota</taxon>
        <taxon>Fungi</taxon>
        <taxon>Dikarya</taxon>
        <taxon>Ascomycota</taxon>
        <taxon>Pezizomycotina</taxon>
        <taxon>Leotiomycetes</taxon>
        <taxon>Helotiales</taxon>
        <taxon>Lachnaceae</taxon>
        <taxon>Lachnellula</taxon>
    </lineage>
</organism>
<sequence length="345" mass="39352">MFIQRLISRRAVQTFRKPFIYPFPLSTSSRNSIQHLSRRLASSTTRTVPRVSSKKQIFPERVLVYHAGTGRTVFLGSLKVTTIFIATFFCAVLGPTYYYAENEPPWVSVIVILSGIIPMISVLYMTSPFVNYIHLRLPPFARNSTELMRRFTKTLPRDAEIDITTMNVLGKPRVARMKIQDLSAANERFGLVNYVRDTKAINERRKWWMGKAVRQFGVHGGKGSMVGGEAWKDIQAAIAKRGEKGCRENVTMPIEMDGSTYPVTINLYSALRNLRKPSEVRLMWVDSISINQRDDEEKSQQVNLMRDMYASANTCVVWFGDFLDHGITMTEATAFLDTLVEMIKI</sequence>
<keyword evidence="1" id="KW-0812">Transmembrane</keyword>
<name>A0A8H8R774_9HELO</name>
<evidence type="ECO:0000313" key="3">
    <source>
        <dbReference type="EMBL" id="TVY28800.1"/>
    </source>
</evidence>
<keyword evidence="1" id="KW-1133">Transmembrane helix</keyword>
<dbReference type="RefSeq" id="XP_031007588.1">
    <property type="nucleotide sequence ID" value="XM_031147152.1"/>
</dbReference>
<feature type="transmembrane region" description="Helical" evidence="1">
    <location>
        <begin position="80"/>
        <end position="100"/>
    </location>
</feature>
<evidence type="ECO:0000256" key="1">
    <source>
        <dbReference type="SAM" id="Phobius"/>
    </source>
</evidence>
<dbReference type="InterPro" id="IPR010730">
    <property type="entry name" value="HET"/>
</dbReference>
<protein>
    <submittedName>
        <fullName evidence="3">Heterokaryon incompatibility protein 6,OR allele</fullName>
    </submittedName>
</protein>
<dbReference type="Pfam" id="PF06985">
    <property type="entry name" value="HET"/>
    <property type="match status" value="1"/>
</dbReference>
<comment type="caution">
    <text evidence="3">The sequence shown here is derived from an EMBL/GenBank/DDBJ whole genome shotgun (WGS) entry which is preliminary data.</text>
</comment>
<dbReference type="AlphaFoldDB" id="A0A8H8R774"/>
<proteinExistence type="predicted"/>